<dbReference type="AlphaFoldDB" id="A0A1F5KI69"/>
<evidence type="ECO:0000313" key="2">
    <source>
        <dbReference type="EMBL" id="OGE40657.1"/>
    </source>
</evidence>
<gene>
    <name evidence="2" type="ORF">A3D25_05875</name>
</gene>
<sequence length="249" mass="27790">MPIGNERTTTKPNKPLTPDEARGKFNTAFQALSAASGQVIETVMGTNRNPIISIGFDARTRRCIPAALVEYIEEFYQRTSLAIAGVDVGLHFWSSILNNHPVSGYESRAKILVTNLQPVNEYERAHPGRFVFPHDEHALGDEVTLFISRDQMRASARRYLLSQPGEAPESIARPFEDDLDPTIVGALAELMDIAQHLRFIRPFQPVQPVQPRGRVRGWVSKVRQMLPGGVPEPLDFYPNIVTYSEEPGG</sequence>
<evidence type="ECO:0000256" key="1">
    <source>
        <dbReference type="SAM" id="MobiDB-lite"/>
    </source>
</evidence>
<proteinExistence type="predicted"/>
<reference evidence="2 3" key="1">
    <citation type="journal article" date="2016" name="Nat. Commun.">
        <title>Thousands of microbial genomes shed light on interconnected biogeochemical processes in an aquifer system.</title>
        <authorList>
            <person name="Anantharaman K."/>
            <person name="Brown C.T."/>
            <person name="Hug L.A."/>
            <person name="Sharon I."/>
            <person name="Castelle C.J."/>
            <person name="Probst A.J."/>
            <person name="Thomas B.C."/>
            <person name="Singh A."/>
            <person name="Wilkins M.J."/>
            <person name="Karaoz U."/>
            <person name="Brodie E.L."/>
            <person name="Williams K.H."/>
            <person name="Hubbard S.S."/>
            <person name="Banfield J.F."/>
        </authorList>
    </citation>
    <scope>NUCLEOTIDE SEQUENCE [LARGE SCALE GENOMIC DNA]</scope>
</reference>
<feature type="compositionally biased region" description="Polar residues" evidence="1">
    <location>
        <begin position="1"/>
        <end position="12"/>
    </location>
</feature>
<protein>
    <submittedName>
        <fullName evidence="2">Uncharacterized protein</fullName>
    </submittedName>
</protein>
<evidence type="ECO:0000313" key="3">
    <source>
        <dbReference type="Proteomes" id="UP000177328"/>
    </source>
</evidence>
<dbReference type="Proteomes" id="UP000177328">
    <property type="component" value="Unassembled WGS sequence"/>
</dbReference>
<feature type="region of interest" description="Disordered" evidence="1">
    <location>
        <begin position="1"/>
        <end position="20"/>
    </location>
</feature>
<comment type="caution">
    <text evidence="2">The sequence shown here is derived from an EMBL/GenBank/DDBJ whole genome shotgun (WGS) entry which is preliminary data.</text>
</comment>
<name>A0A1F5KI69_9BACT</name>
<organism evidence="2 3">
    <name type="scientific">Candidatus Daviesbacteria bacterium RIFCSPHIGHO2_02_FULL_43_12</name>
    <dbReference type="NCBI Taxonomy" id="1797776"/>
    <lineage>
        <taxon>Bacteria</taxon>
        <taxon>Candidatus Daviesiibacteriota</taxon>
    </lineage>
</organism>
<accession>A0A1F5KI69</accession>
<dbReference type="EMBL" id="MFDD01000007">
    <property type="protein sequence ID" value="OGE40657.1"/>
    <property type="molecule type" value="Genomic_DNA"/>
</dbReference>